<dbReference type="GO" id="GO:0005829">
    <property type="term" value="C:cytosol"/>
    <property type="evidence" value="ECO:0007669"/>
    <property type="project" value="TreeGrafter"/>
</dbReference>
<evidence type="ECO:0000313" key="4">
    <source>
        <dbReference type="EMBL" id="HAS8538279.1"/>
    </source>
</evidence>
<keyword evidence="2" id="KW-0238">DNA-binding</keyword>
<dbReference type="Gene3D" id="4.10.520.10">
    <property type="entry name" value="IHF-like DNA-binding proteins"/>
    <property type="match status" value="1"/>
</dbReference>
<evidence type="ECO:0000256" key="2">
    <source>
        <dbReference type="ARBA" id="ARBA00023125"/>
    </source>
</evidence>
<sequence>MGDTISLRFYQNGRGNSNKHINKFDKKLNTSELIDIVDASILSKSHEVNGKAVVDTFIAFMLEMKKHEGSRCEIRGIGSFSTRKKESRIGRNPKTGESVSVDEKHEIYYKPGKFKDLVIKTLLPHYQ</sequence>
<dbReference type="InterPro" id="IPR000119">
    <property type="entry name" value="Hist_DNA-bd"/>
</dbReference>
<organism evidence="4">
    <name type="scientific">Vibrio vulnificus</name>
    <dbReference type="NCBI Taxonomy" id="672"/>
    <lineage>
        <taxon>Bacteria</taxon>
        <taxon>Pseudomonadati</taxon>
        <taxon>Pseudomonadota</taxon>
        <taxon>Gammaproteobacteria</taxon>
        <taxon>Vibrionales</taxon>
        <taxon>Vibrionaceae</taxon>
        <taxon>Vibrio</taxon>
    </lineage>
</organism>
<gene>
    <name evidence="4" type="ORF">I7730_00505</name>
</gene>
<dbReference type="AlphaFoldDB" id="A0A8H9K550"/>
<dbReference type="SMART" id="SM00411">
    <property type="entry name" value="BHL"/>
    <property type="match status" value="1"/>
</dbReference>
<dbReference type="PRINTS" id="PR01727">
    <property type="entry name" value="DNABINDINGHU"/>
</dbReference>
<name>A0A8H9K550_VIBVL</name>
<protein>
    <submittedName>
        <fullName evidence="4">Integration host factor subunit beta</fullName>
    </submittedName>
</protein>
<dbReference type="SUPFAM" id="SSF47729">
    <property type="entry name" value="IHF-like DNA-binding proteins"/>
    <property type="match status" value="1"/>
</dbReference>
<dbReference type="GO" id="GO:0003677">
    <property type="term" value="F:DNA binding"/>
    <property type="evidence" value="ECO:0007669"/>
    <property type="project" value="UniProtKB-KW"/>
</dbReference>
<dbReference type="GO" id="GO:0030527">
    <property type="term" value="F:structural constituent of chromatin"/>
    <property type="evidence" value="ECO:0007669"/>
    <property type="project" value="InterPro"/>
</dbReference>
<comment type="caution">
    <text evidence="4">The sequence shown here is derived from an EMBL/GenBank/DDBJ whole genome shotgun (WGS) entry which is preliminary data.</text>
</comment>
<reference evidence="4" key="2">
    <citation type="submission" date="2019-01" db="EMBL/GenBank/DDBJ databases">
        <authorList>
            <consortium name="NCBI Pathogen Detection Project"/>
        </authorList>
    </citation>
    <scope>NUCLEOTIDE SEQUENCE</scope>
    <source>
        <strain evidence="4">BCW_3452</strain>
    </source>
</reference>
<evidence type="ECO:0000256" key="3">
    <source>
        <dbReference type="RuleBase" id="RU003939"/>
    </source>
</evidence>
<dbReference type="PANTHER" id="PTHR33175">
    <property type="entry name" value="DNA-BINDING PROTEIN HU"/>
    <property type="match status" value="1"/>
</dbReference>
<dbReference type="EMBL" id="DACRBY010000001">
    <property type="protein sequence ID" value="HAS8538279.1"/>
    <property type="molecule type" value="Genomic_DNA"/>
</dbReference>
<proteinExistence type="inferred from homology"/>
<accession>A0A8H9K550</accession>
<comment type="similarity">
    <text evidence="1 3">Belongs to the bacterial histone-like protein family.</text>
</comment>
<dbReference type="Proteomes" id="UP000863257">
    <property type="component" value="Unassembled WGS sequence"/>
</dbReference>
<dbReference type="PANTHER" id="PTHR33175:SF5">
    <property type="entry name" value="INTEGRATION HOST FACTOR SUBUNIT BETA"/>
    <property type="match status" value="1"/>
</dbReference>
<dbReference type="Pfam" id="PF00216">
    <property type="entry name" value="Bac_DNA_binding"/>
    <property type="match status" value="1"/>
</dbReference>
<dbReference type="InterPro" id="IPR010992">
    <property type="entry name" value="IHF-like_DNA-bd_dom_sf"/>
</dbReference>
<evidence type="ECO:0000256" key="1">
    <source>
        <dbReference type="ARBA" id="ARBA00010529"/>
    </source>
</evidence>
<reference evidence="4" key="1">
    <citation type="journal article" date="2018" name="Genome Biol.">
        <title>SKESA: strategic k-mer extension for scrupulous assemblies.</title>
        <authorList>
            <person name="Souvorov A."/>
            <person name="Agarwala R."/>
            <person name="Lipman D.J."/>
        </authorList>
    </citation>
    <scope>NUCLEOTIDE SEQUENCE</scope>
    <source>
        <strain evidence="4">BCW_3452</strain>
    </source>
</reference>